<dbReference type="NCBIfam" id="NF040628">
    <property type="entry name" value="GT-D_rel"/>
    <property type="match status" value="1"/>
</dbReference>
<dbReference type="RefSeq" id="WP_019375947.1">
    <property type="nucleotide sequence ID" value="NZ_CP017962.1"/>
</dbReference>
<sequence length="307" mass="34422">MQKPSRKEWLRLKKMGYADVQGQEGIAVESMYQGGDVYVRNQLGEHSFLPHNIQDIIEAGIKSLEKEIIPVQKPDIIAEEIRKSIELSQGFSVISLGDGEMIAMAHDLLLPTKELIKNPRFVYPELLKHSPKGHYPLLHTGITIPNHDVRELLTNNVLEADAVGIPIARYPTYQGLFNQLATHHKWPLKKMLLTTSAIGYRLNNTPIYNELLTNHKVLLIGNLMSEAEQYFKNEGYTNIVGSIPVPGFDSHPSVLEKTKDYDFDVALVAAGVASNIICVQLAKRKKIAIDIGRLIDELLSGKKSIKR</sequence>
<proteinExistence type="predicted"/>
<dbReference type="InterPro" id="IPR055171">
    <property type="entry name" value="GT-D-like"/>
</dbReference>
<dbReference type="EMBL" id="CP017962">
    <property type="protein sequence ID" value="APC49464.1"/>
    <property type="molecule type" value="Genomic_DNA"/>
</dbReference>
<reference evidence="2 3" key="1">
    <citation type="submission" date="2016-11" db="EMBL/GenBank/DDBJ databases">
        <title>Complete genome sequencing of Virgibacillus halodenitrificans PDB-F2.</title>
        <authorList>
            <person name="Sun Z."/>
            <person name="Zhou Y."/>
            <person name="Li H."/>
        </authorList>
    </citation>
    <scope>NUCLEOTIDE SEQUENCE [LARGE SCALE GENOMIC DNA]</scope>
    <source>
        <strain evidence="2 3">PDB-F2</strain>
    </source>
</reference>
<accession>A0AAC9NM98</accession>
<gene>
    <name evidence="2" type="ORF">BME96_15235</name>
</gene>
<dbReference type="AlphaFoldDB" id="A0AAC9NM98"/>
<organism evidence="2 3">
    <name type="scientific">Virgibacillus halodenitrificans</name>
    <name type="common">Bacillus halodenitrificans</name>
    <dbReference type="NCBI Taxonomy" id="1482"/>
    <lineage>
        <taxon>Bacteria</taxon>
        <taxon>Bacillati</taxon>
        <taxon>Bacillota</taxon>
        <taxon>Bacilli</taxon>
        <taxon>Bacillales</taxon>
        <taxon>Bacillaceae</taxon>
        <taxon>Virgibacillus</taxon>
    </lineage>
</organism>
<dbReference type="GeneID" id="71515764"/>
<evidence type="ECO:0000259" key="1">
    <source>
        <dbReference type="Pfam" id="PF22882"/>
    </source>
</evidence>
<dbReference type="KEGG" id="vhl:BME96_15235"/>
<dbReference type="Pfam" id="PF22882">
    <property type="entry name" value="GT-D-like"/>
    <property type="match status" value="1"/>
</dbReference>
<feature type="domain" description="GT-D fold-like" evidence="1">
    <location>
        <begin position="75"/>
        <end position="297"/>
    </location>
</feature>
<dbReference type="InterPro" id="IPR049785">
    <property type="entry name" value="GT-D-like_firm"/>
</dbReference>
<protein>
    <recommendedName>
        <fullName evidence="1">GT-D fold-like domain-containing protein</fullName>
    </recommendedName>
</protein>
<evidence type="ECO:0000313" key="2">
    <source>
        <dbReference type="EMBL" id="APC49464.1"/>
    </source>
</evidence>
<evidence type="ECO:0000313" key="3">
    <source>
        <dbReference type="Proteomes" id="UP000182945"/>
    </source>
</evidence>
<dbReference type="Proteomes" id="UP000182945">
    <property type="component" value="Chromosome"/>
</dbReference>
<name>A0AAC9NM98_VIRHA</name>